<dbReference type="SUPFAM" id="SSF46785">
    <property type="entry name" value="Winged helix' DNA-binding domain"/>
    <property type="match status" value="1"/>
</dbReference>
<dbReference type="InterPro" id="IPR011991">
    <property type="entry name" value="ArsR-like_HTH"/>
</dbReference>
<name>A0A7W3QP86_ACTNM</name>
<dbReference type="InterPro" id="IPR036390">
    <property type="entry name" value="WH_DNA-bd_sf"/>
</dbReference>
<dbReference type="RefSeq" id="WP_182845995.1">
    <property type="nucleotide sequence ID" value="NZ_BAAALP010000043.1"/>
</dbReference>
<dbReference type="PANTHER" id="PTHR10948:SF23">
    <property type="entry name" value="TRANSPOSASE INSI FOR INSERTION SEQUENCE ELEMENT IS30A-RELATED"/>
    <property type="match status" value="1"/>
</dbReference>
<feature type="domain" description="HTH marR-type" evidence="2">
    <location>
        <begin position="102"/>
        <end position="160"/>
    </location>
</feature>
<dbReference type="InterPro" id="IPR025246">
    <property type="entry name" value="IS30-like_HTH"/>
</dbReference>
<reference evidence="4 5" key="1">
    <citation type="submission" date="2020-08" db="EMBL/GenBank/DDBJ databases">
        <title>Genomic Encyclopedia of Type Strains, Phase IV (KMG-IV): sequencing the most valuable type-strain genomes for metagenomic binning, comparative biology and taxonomic classification.</title>
        <authorList>
            <person name="Goeker M."/>
        </authorList>
    </citation>
    <scope>NUCLEOTIDE SEQUENCE [LARGE SCALE GENOMIC DNA]</scope>
    <source>
        <strain evidence="4 5">DSM 44197</strain>
    </source>
</reference>
<dbReference type="EMBL" id="JACJIA010000007">
    <property type="protein sequence ID" value="MBA8953863.1"/>
    <property type="molecule type" value="Genomic_DNA"/>
</dbReference>
<proteinExistence type="predicted"/>
<gene>
    <name evidence="4" type="ORF">HNR61_005516</name>
</gene>
<keyword evidence="5" id="KW-1185">Reference proteome</keyword>
<dbReference type="AlphaFoldDB" id="A0A7W3QP86"/>
<keyword evidence="4" id="KW-0238">DNA-binding</keyword>
<dbReference type="GO" id="GO:0005829">
    <property type="term" value="C:cytosol"/>
    <property type="evidence" value="ECO:0007669"/>
    <property type="project" value="TreeGrafter"/>
</dbReference>
<dbReference type="Pfam" id="PF12802">
    <property type="entry name" value="MarR_2"/>
    <property type="match status" value="1"/>
</dbReference>
<evidence type="ECO:0000259" key="2">
    <source>
        <dbReference type="Pfam" id="PF12802"/>
    </source>
</evidence>
<dbReference type="Proteomes" id="UP000572680">
    <property type="component" value="Unassembled WGS sequence"/>
</dbReference>
<protein>
    <submittedName>
        <fullName evidence="4">DNA-binding transcriptional regulator GbsR (MarR family)</fullName>
    </submittedName>
</protein>
<dbReference type="CDD" id="cd00090">
    <property type="entry name" value="HTH_ARSR"/>
    <property type="match status" value="1"/>
</dbReference>
<evidence type="ECO:0000256" key="1">
    <source>
        <dbReference type="SAM" id="MobiDB-lite"/>
    </source>
</evidence>
<dbReference type="InterPro" id="IPR036388">
    <property type="entry name" value="WH-like_DNA-bd_sf"/>
</dbReference>
<dbReference type="GO" id="GO:0003700">
    <property type="term" value="F:DNA-binding transcription factor activity"/>
    <property type="evidence" value="ECO:0007669"/>
    <property type="project" value="InterPro"/>
</dbReference>
<feature type="domain" description="Transposase IS30-like HTH" evidence="3">
    <location>
        <begin position="5"/>
        <end position="45"/>
    </location>
</feature>
<dbReference type="GO" id="GO:0004803">
    <property type="term" value="F:transposase activity"/>
    <property type="evidence" value="ECO:0007669"/>
    <property type="project" value="TreeGrafter"/>
</dbReference>
<organism evidence="4 5">
    <name type="scientific">Actinomadura namibiensis</name>
    <dbReference type="NCBI Taxonomy" id="182080"/>
    <lineage>
        <taxon>Bacteria</taxon>
        <taxon>Bacillati</taxon>
        <taxon>Actinomycetota</taxon>
        <taxon>Actinomycetes</taxon>
        <taxon>Streptosporangiales</taxon>
        <taxon>Thermomonosporaceae</taxon>
        <taxon>Actinomadura</taxon>
    </lineage>
</organism>
<evidence type="ECO:0000259" key="3">
    <source>
        <dbReference type="Pfam" id="PF13936"/>
    </source>
</evidence>
<dbReference type="PANTHER" id="PTHR10948">
    <property type="entry name" value="TRANSPOSASE"/>
    <property type="match status" value="1"/>
</dbReference>
<comment type="caution">
    <text evidence="4">The sequence shown here is derived from an EMBL/GenBank/DDBJ whole genome shotgun (WGS) entry which is preliminary data.</text>
</comment>
<sequence length="308" mass="32699">MPGGRLTHDERRSIASGLAGGLGYAEIARRLGRPTSTVSREVLRNGGPGGYRADHAHQATAWRARRPRTPSFPEPPRDPGGRDPAAVDGFVERFATLMVRTGLPRTAARILACLISVDAGSLTAAELVARLRVSPASVSKGIAYLEGLEIVHRERDGRRERYTVDDDVWARTSSVSARTHTLWADTARQGVALFGPRTPAGGRLTRMAAFFNRLGDYSSADLAAPAVDDAQTVTAALALAARPLTAAQIAAALGWPPGRVSAALDFLAGQPPAVTDPITLHRPTPDTYALTAAPARLTPRQREALGTL</sequence>
<dbReference type="Gene3D" id="1.10.10.10">
    <property type="entry name" value="Winged helix-like DNA-binding domain superfamily/Winged helix DNA-binding domain"/>
    <property type="match status" value="1"/>
</dbReference>
<dbReference type="InterPro" id="IPR000835">
    <property type="entry name" value="HTH_MarR-typ"/>
</dbReference>
<dbReference type="Pfam" id="PF13936">
    <property type="entry name" value="HTH_38"/>
    <property type="match status" value="1"/>
</dbReference>
<dbReference type="GO" id="GO:0032196">
    <property type="term" value="P:transposition"/>
    <property type="evidence" value="ECO:0007669"/>
    <property type="project" value="TreeGrafter"/>
</dbReference>
<evidence type="ECO:0000313" key="4">
    <source>
        <dbReference type="EMBL" id="MBA8953863.1"/>
    </source>
</evidence>
<evidence type="ECO:0000313" key="5">
    <source>
        <dbReference type="Proteomes" id="UP000572680"/>
    </source>
</evidence>
<feature type="region of interest" description="Disordered" evidence="1">
    <location>
        <begin position="35"/>
        <end position="85"/>
    </location>
</feature>
<dbReference type="GO" id="GO:0003677">
    <property type="term" value="F:DNA binding"/>
    <property type="evidence" value="ECO:0007669"/>
    <property type="project" value="UniProtKB-KW"/>
</dbReference>
<accession>A0A7W3QP86</accession>
<dbReference type="InterPro" id="IPR051917">
    <property type="entry name" value="Transposase-Integrase"/>
</dbReference>